<evidence type="ECO:0000259" key="1">
    <source>
        <dbReference type="Pfam" id="PF01507"/>
    </source>
</evidence>
<protein>
    <submittedName>
        <fullName evidence="2">Nodulation protein</fullName>
    </submittedName>
</protein>
<proteinExistence type="predicted"/>
<evidence type="ECO:0000313" key="3">
    <source>
        <dbReference type="Proteomes" id="UP000427906"/>
    </source>
</evidence>
<dbReference type="InterPro" id="IPR050128">
    <property type="entry name" value="Sulfate_adenylyltrnsfr_sub2"/>
</dbReference>
<dbReference type="RefSeq" id="WP_155316285.1">
    <property type="nucleotide sequence ID" value="NZ_AP021874.1"/>
</dbReference>
<keyword evidence="3" id="KW-1185">Reference proteome</keyword>
<dbReference type="EMBL" id="AP021874">
    <property type="protein sequence ID" value="BBO68088.1"/>
    <property type="molecule type" value="Genomic_DNA"/>
</dbReference>
<dbReference type="Gene3D" id="3.40.50.620">
    <property type="entry name" value="HUPs"/>
    <property type="match status" value="1"/>
</dbReference>
<dbReference type="Proteomes" id="UP000427906">
    <property type="component" value="Chromosome"/>
</dbReference>
<dbReference type="Pfam" id="PF01507">
    <property type="entry name" value="PAPS_reduct"/>
    <property type="match status" value="1"/>
</dbReference>
<reference evidence="2 3" key="1">
    <citation type="submission" date="2019-11" db="EMBL/GenBank/DDBJ databases">
        <title>Comparative genomics of hydrocarbon-degrading Desulfosarcina strains.</title>
        <authorList>
            <person name="Watanabe M."/>
            <person name="Kojima H."/>
            <person name="Fukui M."/>
        </authorList>
    </citation>
    <scope>NUCLEOTIDE SEQUENCE [LARGE SCALE GENOMIC DNA]</scope>
    <source>
        <strain evidence="2 3">PL12</strain>
    </source>
</reference>
<dbReference type="InterPro" id="IPR002500">
    <property type="entry name" value="PAPS_reduct_dom"/>
</dbReference>
<feature type="domain" description="Phosphoadenosine phosphosulphate reductase" evidence="1">
    <location>
        <begin position="38"/>
        <end position="235"/>
    </location>
</feature>
<dbReference type="AlphaFoldDB" id="A0A5K7YG98"/>
<dbReference type="PANTHER" id="PTHR43196:SF1">
    <property type="entry name" value="SULFATE ADENYLYLTRANSFERASE SUBUNIT 2"/>
    <property type="match status" value="1"/>
</dbReference>
<dbReference type="KEGG" id="dalk:DSCA_20180"/>
<evidence type="ECO:0000313" key="2">
    <source>
        <dbReference type="EMBL" id="BBO68088.1"/>
    </source>
</evidence>
<sequence>MEQSRIKKLSNLSIEEKVNKTKRIIISGLKKCPYKNFYLAWTGGKDSTTMLWLYIETFKENGKPPPKTFFINEGSVFEEIIDFVDQFKKHFNIDVTYLKNTDVLEKVKNCGERIRIKNLNNRNQIEIKNLGFTDQFLILEPESLVCNHLLKTVVMNSFIENNQVEMVGTAIRWDEQGARRSEDYFKNINNPFHVRIHPMLHFKEQDIWELIHRKNIPFCSLYNNGYRSLGSKYSTVKNSELPAWEQDLQNTIERSGRDQDKERIMEQLRDLGYM</sequence>
<accession>A0A5K7YG98</accession>
<dbReference type="OrthoDB" id="9772604at2"/>
<name>A0A5K7YG98_9BACT</name>
<organism evidence="2 3">
    <name type="scientific">Desulfosarcina alkanivorans</name>
    <dbReference type="NCBI Taxonomy" id="571177"/>
    <lineage>
        <taxon>Bacteria</taxon>
        <taxon>Pseudomonadati</taxon>
        <taxon>Thermodesulfobacteriota</taxon>
        <taxon>Desulfobacteria</taxon>
        <taxon>Desulfobacterales</taxon>
        <taxon>Desulfosarcinaceae</taxon>
        <taxon>Desulfosarcina</taxon>
    </lineage>
</organism>
<dbReference type="GO" id="GO:0003824">
    <property type="term" value="F:catalytic activity"/>
    <property type="evidence" value="ECO:0007669"/>
    <property type="project" value="InterPro"/>
</dbReference>
<dbReference type="InterPro" id="IPR014729">
    <property type="entry name" value="Rossmann-like_a/b/a_fold"/>
</dbReference>
<dbReference type="PANTHER" id="PTHR43196">
    <property type="entry name" value="SULFATE ADENYLYLTRANSFERASE SUBUNIT 2"/>
    <property type="match status" value="1"/>
</dbReference>
<gene>
    <name evidence="2" type="ORF">DSCA_20180</name>
</gene>
<dbReference type="SUPFAM" id="SSF52402">
    <property type="entry name" value="Adenine nucleotide alpha hydrolases-like"/>
    <property type="match status" value="1"/>
</dbReference>